<dbReference type="PANTHER" id="PTHR30461:SF23">
    <property type="entry name" value="DNA RECOMBINASE-RELATED"/>
    <property type="match status" value="1"/>
</dbReference>
<dbReference type="SUPFAM" id="SSF53041">
    <property type="entry name" value="Resolvase-like"/>
    <property type="match status" value="1"/>
</dbReference>
<reference evidence="1 2" key="1">
    <citation type="submission" date="2019-04" db="EMBL/GenBank/DDBJ databases">
        <title>Genome sequencing of Clostridium botulinum Groups I-IV and Clostridium butyricum.</title>
        <authorList>
            <person name="Brunt J."/>
            <person name="Van Vliet A.H.M."/>
            <person name="Stringer S.C."/>
            <person name="Carter A.T."/>
            <person name="Peck M.W."/>
        </authorList>
    </citation>
    <scope>NUCLEOTIDE SEQUENCE [LARGE SCALE GENOMIC DNA]</scope>
    <source>
        <strain evidence="1 2">BL81</strain>
    </source>
</reference>
<organism evidence="1 2">
    <name type="scientific">Clostridium botulinum</name>
    <dbReference type="NCBI Taxonomy" id="1491"/>
    <lineage>
        <taxon>Bacteria</taxon>
        <taxon>Bacillati</taxon>
        <taxon>Bacillota</taxon>
        <taxon>Clostridia</taxon>
        <taxon>Eubacteriales</taxon>
        <taxon>Clostridiaceae</taxon>
        <taxon>Clostridium</taxon>
    </lineage>
</organism>
<dbReference type="InterPro" id="IPR038109">
    <property type="entry name" value="DNA_bind_recomb_sf"/>
</dbReference>
<name>A0A6B4JHE8_CLOBO</name>
<dbReference type="PROSITE" id="PS51737">
    <property type="entry name" value="RECOMBINASE_DNA_BIND"/>
    <property type="match status" value="1"/>
</dbReference>
<evidence type="ECO:0000313" key="1">
    <source>
        <dbReference type="EMBL" id="NFV26156.1"/>
    </source>
</evidence>
<dbReference type="SMART" id="SM00857">
    <property type="entry name" value="Resolvase"/>
    <property type="match status" value="1"/>
</dbReference>
<dbReference type="Pfam" id="PF13408">
    <property type="entry name" value="Zn_ribbon_recom"/>
    <property type="match status" value="1"/>
</dbReference>
<dbReference type="InterPro" id="IPR011109">
    <property type="entry name" value="DNA_bind_recombinase_dom"/>
</dbReference>
<protein>
    <submittedName>
        <fullName evidence="1">Recombinase family protein</fullName>
    </submittedName>
</protein>
<dbReference type="AlphaFoldDB" id="A0A6B4JHE8"/>
<dbReference type="InterPro" id="IPR050639">
    <property type="entry name" value="SSR_resolvase"/>
</dbReference>
<sequence length="559" mass="64734">MKIAIYSRKSIFTGKGESIENQIKLCKEYCDIHYKNENLEYIIYEDEGFSGKNIKRPQFQNLLNDVKSKQINILICYRLDRISRNVADFSSILELLEKYNVDFISINERFDTSTPTGRAMVYISSVFAQLERETIAERVKDNMIQLAKMGKWSGGQLPLGYTSEKVHYMNEEMKEKTFIKLVPVDNELDTIQFIYNNFLTKGSILNVTKELNSHGYKTKTGIDFEITGVKRILRSALYVKSSEFVHEYLKSKKYNVFGEANGNGYLGYNKRTDKDNIIIAVSNHKAVISSTDWLSVQKKLDANIKRSKETSNRNGTGCNDTLFSGLLKCGKCGSNMVIKYNGKNKDGISYIYYTCSNKEKKYLTNRCDIPNLRSDLVDPIIVNNIKIYNKDILIKEYKNKLSELLENSDKQIINDLKSQINDKEKQARNLVTELSKTESEDVKVLYRAQIDEIIKEINKLKSIISSSEETQLQLKDTIMNIKHLIQSFIDFNNYFDNAIDINIKRTLLRNIVEKVTYDADKKDFNVNFFRIDSMQLDSASEPLDCNLYTSKRRRNCRFT</sequence>
<comment type="caution">
    <text evidence="1">The sequence shown here is derived from an EMBL/GenBank/DDBJ whole genome shotgun (WGS) entry which is preliminary data.</text>
</comment>
<dbReference type="EMBL" id="SXFB01000004">
    <property type="protein sequence ID" value="NFV26156.1"/>
    <property type="molecule type" value="Genomic_DNA"/>
</dbReference>
<dbReference type="Proteomes" id="UP000486903">
    <property type="component" value="Unassembled WGS sequence"/>
</dbReference>
<dbReference type="InterPro" id="IPR025827">
    <property type="entry name" value="Zn_ribbon_recom_dom"/>
</dbReference>
<dbReference type="PANTHER" id="PTHR30461">
    <property type="entry name" value="DNA-INVERTASE FROM LAMBDOID PROPHAGE"/>
    <property type="match status" value="1"/>
</dbReference>
<accession>A0A6B4JHE8</accession>
<dbReference type="Pfam" id="PF00239">
    <property type="entry name" value="Resolvase"/>
    <property type="match status" value="1"/>
</dbReference>
<dbReference type="GO" id="GO:0003677">
    <property type="term" value="F:DNA binding"/>
    <property type="evidence" value="ECO:0007669"/>
    <property type="project" value="InterPro"/>
</dbReference>
<dbReference type="InterPro" id="IPR036162">
    <property type="entry name" value="Resolvase-like_N_sf"/>
</dbReference>
<dbReference type="PROSITE" id="PS51736">
    <property type="entry name" value="RECOMBINASES_3"/>
    <property type="match status" value="1"/>
</dbReference>
<dbReference type="Gene3D" id="3.40.50.1390">
    <property type="entry name" value="Resolvase, N-terminal catalytic domain"/>
    <property type="match status" value="1"/>
</dbReference>
<dbReference type="InterPro" id="IPR006119">
    <property type="entry name" value="Resolv_N"/>
</dbReference>
<dbReference type="Gene3D" id="3.90.1750.20">
    <property type="entry name" value="Putative Large Serine Recombinase, Chain B, Domain 2"/>
    <property type="match status" value="1"/>
</dbReference>
<dbReference type="CDD" id="cd03768">
    <property type="entry name" value="SR_ResInv"/>
    <property type="match status" value="1"/>
</dbReference>
<dbReference type="Pfam" id="PF07508">
    <property type="entry name" value="Recombinase"/>
    <property type="match status" value="1"/>
</dbReference>
<gene>
    <name evidence="1" type="ORF">FDG31_08170</name>
</gene>
<evidence type="ECO:0000313" key="2">
    <source>
        <dbReference type="Proteomes" id="UP000486903"/>
    </source>
</evidence>
<dbReference type="RefSeq" id="WP_003371143.1">
    <property type="nucleotide sequence ID" value="NZ_JACBBA010000001.1"/>
</dbReference>
<proteinExistence type="predicted"/>
<dbReference type="GO" id="GO:0000150">
    <property type="term" value="F:DNA strand exchange activity"/>
    <property type="evidence" value="ECO:0007669"/>
    <property type="project" value="InterPro"/>
</dbReference>